<dbReference type="InterPro" id="IPR002372">
    <property type="entry name" value="PQQ_rpt_dom"/>
</dbReference>
<name>A0ABW2DJ66_9BACT</name>
<evidence type="ECO:0000313" key="4">
    <source>
        <dbReference type="EMBL" id="MFC6996796.1"/>
    </source>
</evidence>
<keyword evidence="5" id="KW-1185">Reference proteome</keyword>
<dbReference type="EMBL" id="JBHSYQ010000003">
    <property type="protein sequence ID" value="MFC6996796.1"/>
    <property type="molecule type" value="Genomic_DNA"/>
</dbReference>
<reference evidence="5" key="1">
    <citation type="journal article" date="2019" name="Int. J. Syst. Evol. Microbiol.">
        <title>The Global Catalogue of Microorganisms (GCM) 10K type strain sequencing project: providing services to taxonomists for standard genome sequencing and annotation.</title>
        <authorList>
            <consortium name="The Broad Institute Genomics Platform"/>
            <consortium name="The Broad Institute Genome Sequencing Center for Infectious Disease"/>
            <person name="Wu L."/>
            <person name="Ma J."/>
        </authorList>
    </citation>
    <scope>NUCLEOTIDE SEQUENCE [LARGE SCALE GENOMIC DNA]</scope>
    <source>
        <strain evidence="5">CGMCC 4.7393</strain>
    </source>
</reference>
<dbReference type="Gene3D" id="3.60.21.40">
    <property type="entry name" value="GpdQ, catalytic alpha/beta sandwich domain"/>
    <property type="match status" value="1"/>
</dbReference>
<keyword evidence="1" id="KW-0732">Signal</keyword>
<dbReference type="RefSeq" id="WP_066623823.1">
    <property type="nucleotide sequence ID" value="NZ_JBHSYQ010000003.1"/>
</dbReference>
<dbReference type="Pfam" id="PF00149">
    <property type="entry name" value="Metallophos"/>
    <property type="match status" value="1"/>
</dbReference>
<dbReference type="InterPro" id="IPR011047">
    <property type="entry name" value="Quinoprotein_ADH-like_sf"/>
</dbReference>
<evidence type="ECO:0000259" key="2">
    <source>
        <dbReference type="Pfam" id="PF00149"/>
    </source>
</evidence>
<dbReference type="InterPro" id="IPR004843">
    <property type="entry name" value="Calcineurin-like_PHP"/>
</dbReference>
<proteinExistence type="predicted"/>
<feature type="chain" id="PRO_5046872246" evidence="1">
    <location>
        <begin position="23"/>
        <end position="624"/>
    </location>
</feature>
<evidence type="ECO:0000259" key="3">
    <source>
        <dbReference type="Pfam" id="PF13360"/>
    </source>
</evidence>
<protein>
    <submittedName>
        <fullName evidence="4">PQQ-binding-like beta-propeller repeat protein</fullName>
    </submittedName>
</protein>
<organism evidence="4 5">
    <name type="scientific">Rufibacter roseus</name>
    <dbReference type="NCBI Taxonomy" id="1567108"/>
    <lineage>
        <taxon>Bacteria</taxon>
        <taxon>Pseudomonadati</taxon>
        <taxon>Bacteroidota</taxon>
        <taxon>Cytophagia</taxon>
        <taxon>Cytophagales</taxon>
        <taxon>Hymenobacteraceae</taxon>
        <taxon>Rufibacter</taxon>
    </lineage>
</organism>
<dbReference type="SUPFAM" id="SSF56300">
    <property type="entry name" value="Metallo-dependent phosphatases"/>
    <property type="match status" value="1"/>
</dbReference>
<sequence length="624" mass="69046">MKFWVKSSLMVLLWSAVGMLGAFSMQRQDTLTFAVVTDTHIGKSGNNSGLATIVKDINQRSEVKFVLHAGDVSDFGYDDQLKEAKRLMDGLSMPYYIVPGNHDTGWSASGGLIYDQLWKEQKFVADVNGVRFIGFSTGPYGRMSRGYVPLDQMRWLDSLVKITPKQQPVVFLSHYPLDAGLSNYNELIDKLHQVNTLAVFCGHGHVNKLFNYDGIPGIMTRTAQVRSSTLAYNVVHLTADSIFVKMVEVGKPDGQFWASLPRSVKKTRTNATANISDRTPIAPEQKQVQVVWEHQDKGNIVSTPAVWKGQILFGNLLGEFKSINPKKNERNWSFKTGQSIYASPEVVGNRVLFASADSAIYCLNAKNGKLLWRVTTGAPILASPVVESGRVFIGGSDGIFRAIDLKTGEQLWAFTEMEGFPASRATVAEGKVVFGTWGKTLYAINANNGSLAWKWRNNEYSHYYSPAMCVPVIQNGHVYMVAPDEKLREFDLMTGEHTFVTDRYRVRESLGGNNAEDLLVAKTMQDSVVAWSTKGAKPEVLFNIAAGFGNDFSASMPVFDGTTAFFGTTFGRVYAVDLVQKKIKWAYQLSYDMVNTIRPLGKGRVLATSVDGKSAILRSASSEE</sequence>
<dbReference type="InterPro" id="IPR018391">
    <property type="entry name" value="PQQ_b-propeller_rpt"/>
</dbReference>
<dbReference type="Proteomes" id="UP001596405">
    <property type="component" value="Unassembled WGS sequence"/>
</dbReference>
<feature type="domain" description="Calcineurin-like phosphoesterase" evidence="2">
    <location>
        <begin position="32"/>
        <end position="206"/>
    </location>
</feature>
<feature type="signal peptide" evidence="1">
    <location>
        <begin position="1"/>
        <end position="22"/>
    </location>
</feature>
<accession>A0ABW2DJ66</accession>
<comment type="caution">
    <text evidence="4">The sequence shown here is derived from an EMBL/GenBank/DDBJ whole genome shotgun (WGS) entry which is preliminary data.</text>
</comment>
<dbReference type="InterPro" id="IPR029052">
    <property type="entry name" value="Metallo-depent_PP-like"/>
</dbReference>
<dbReference type="InterPro" id="IPR042283">
    <property type="entry name" value="GpdQ_catalytic"/>
</dbReference>
<dbReference type="InterPro" id="IPR015943">
    <property type="entry name" value="WD40/YVTN_repeat-like_dom_sf"/>
</dbReference>
<dbReference type="Pfam" id="PF13360">
    <property type="entry name" value="PQQ_2"/>
    <property type="match status" value="1"/>
</dbReference>
<feature type="domain" description="Pyrrolo-quinoline quinone repeat" evidence="3">
    <location>
        <begin position="322"/>
        <end position="453"/>
    </location>
</feature>
<dbReference type="Gene3D" id="3.60.21.10">
    <property type="match status" value="1"/>
</dbReference>
<dbReference type="SMART" id="SM00564">
    <property type="entry name" value="PQQ"/>
    <property type="match status" value="5"/>
</dbReference>
<evidence type="ECO:0000256" key="1">
    <source>
        <dbReference type="SAM" id="SignalP"/>
    </source>
</evidence>
<evidence type="ECO:0000313" key="5">
    <source>
        <dbReference type="Proteomes" id="UP001596405"/>
    </source>
</evidence>
<gene>
    <name evidence="4" type="ORF">ACFQHR_04130</name>
</gene>
<dbReference type="PANTHER" id="PTHR34512:SF30">
    <property type="entry name" value="OUTER MEMBRANE PROTEIN ASSEMBLY FACTOR BAMB"/>
    <property type="match status" value="1"/>
</dbReference>
<dbReference type="Gene3D" id="2.130.10.10">
    <property type="entry name" value="YVTN repeat-like/Quinoprotein amine dehydrogenase"/>
    <property type="match status" value="2"/>
</dbReference>
<dbReference type="SUPFAM" id="SSF50998">
    <property type="entry name" value="Quinoprotein alcohol dehydrogenase-like"/>
    <property type="match status" value="1"/>
</dbReference>
<dbReference type="PANTHER" id="PTHR34512">
    <property type="entry name" value="CELL SURFACE PROTEIN"/>
    <property type="match status" value="1"/>
</dbReference>